<keyword evidence="2" id="KW-1185">Reference proteome</keyword>
<sequence length="61" mass="6850">MTADTDPTRVRLAELLDDLRTLEDTVPEALTLEPAIRNCEMTLEAYERLGGDGSETRRGDR</sequence>
<evidence type="ECO:0000313" key="2">
    <source>
        <dbReference type="Proteomes" id="UP000011592"/>
    </source>
</evidence>
<proteinExistence type="predicted"/>
<accession>L9YYK1</accession>
<dbReference type="PATRIC" id="fig|1230459.4.peg.2461"/>
<evidence type="ECO:0000313" key="1">
    <source>
        <dbReference type="EMBL" id="ELY79184.1"/>
    </source>
</evidence>
<gene>
    <name evidence="1" type="ORF">C486_12346</name>
</gene>
<dbReference type="RefSeq" id="WP_008456336.1">
    <property type="nucleotide sequence ID" value="NZ_AOIJ01000052.1"/>
</dbReference>
<dbReference type="AlphaFoldDB" id="L9YYK1"/>
<comment type="caution">
    <text evidence="1">The sequence shown here is derived from an EMBL/GenBank/DDBJ whole genome shotgun (WGS) entry which is preliminary data.</text>
</comment>
<reference evidence="1 2" key="1">
    <citation type="journal article" date="2014" name="PLoS Genet.">
        <title>Phylogenetically driven sequencing of extremely halophilic archaea reveals strategies for static and dynamic osmo-response.</title>
        <authorList>
            <person name="Becker E.A."/>
            <person name="Seitzer P.M."/>
            <person name="Tritt A."/>
            <person name="Larsen D."/>
            <person name="Krusor M."/>
            <person name="Yao A.I."/>
            <person name="Wu D."/>
            <person name="Madern D."/>
            <person name="Eisen J.A."/>
            <person name="Darling A.E."/>
            <person name="Facciotti M.T."/>
        </authorList>
    </citation>
    <scope>NUCLEOTIDE SEQUENCE [LARGE SCALE GENOMIC DNA]</scope>
    <source>
        <strain evidence="1 2">JCM 14663</strain>
    </source>
</reference>
<name>L9YYK1_9EURY</name>
<dbReference type="EMBL" id="AOIJ01000052">
    <property type="protein sequence ID" value="ELY79184.1"/>
    <property type="molecule type" value="Genomic_DNA"/>
</dbReference>
<dbReference type="Proteomes" id="UP000011592">
    <property type="component" value="Unassembled WGS sequence"/>
</dbReference>
<protein>
    <submittedName>
        <fullName evidence="1">Uncharacterized protein</fullName>
    </submittedName>
</protein>
<organism evidence="1 2">
    <name type="scientific">Natrinema gari JCM 14663</name>
    <dbReference type="NCBI Taxonomy" id="1230459"/>
    <lineage>
        <taxon>Archaea</taxon>
        <taxon>Methanobacteriati</taxon>
        <taxon>Methanobacteriota</taxon>
        <taxon>Stenosarchaea group</taxon>
        <taxon>Halobacteria</taxon>
        <taxon>Halobacteriales</taxon>
        <taxon>Natrialbaceae</taxon>
        <taxon>Natrinema</taxon>
    </lineage>
</organism>